<dbReference type="EMBL" id="LS483250">
    <property type="protein sequence ID" value="SQD80392.1"/>
    <property type="molecule type" value="Genomic_DNA"/>
</dbReference>
<reference evidence="2" key="1">
    <citation type="submission" date="2018-05" db="EMBL/GenBank/DDBJ databases">
        <authorList>
            <person name="Cea G.-C."/>
            <person name="William W."/>
        </authorList>
    </citation>
    <scope>NUCLEOTIDE SEQUENCE [LARGE SCALE GENOMIC DNA]</scope>
    <source>
        <strain evidence="2">DB21MT 5</strain>
    </source>
</reference>
<proteinExistence type="predicted"/>
<dbReference type="KEGG" id="mya:MORIYA_3940"/>
<sequence>MKTINSRFNSFFSSFVKSSLVASAVALTGRGVELQDNEKVDAPLLTAEENRAALAQRRAQSLFAAHTFYAFPFDGQADVTVNTSVLLSFSHPLDTFSTQEFTLTDSDGDVVEGTAPMVIRKGSI</sequence>
<evidence type="ECO:0008006" key="3">
    <source>
        <dbReference type="Google" id="ProtNLM"/>
    </source>
</evidence>
<gene>
    <name evidence="1" type="ORF">MORIYA_3940</name>
</gene>
<evidence type="ECO:0000313" key="1">
    <source>
        <dbReference type="EMBL" id="SQD80392.1"/>
    </source>
</evidence>
<protein>
    <recommendedName>
        <fullName evidence="3">SbsA Ig-like domain-containing protein</fullName>
    </recommendedName>
</protein>
<evidence type="ECO:0000313" key="2">
    <source>
        <dbReference type="Proteomes" id="UP000250163"/>
    </source>
</evidence>
<dbReference type="RefSeq" id="WP_232011676.1">
    <property type="nucleotide sequence ID" value="NZ_LS483250.1"/>
</dbReference>
<name>A0A330LVZ7_9GAMM</name>
<keyword evidence="2" id="KW-1185">Reference proteome</keyword>
<dbReference type="Proteomes" id="UP000250163">
    <property type="component" value="Chromosome MORIYA"/>
</dbReference>
<accession>A0A330LVZ7</accession>
<organism evidence="1 2">
    <name type="scientific">Moritella yayanosii</name>
    <dbReference type="NCBI Taxonomy" id="69539"/>
    <lineage>
        <taxon>Bacteria</taxon>
        <taxon>Pseudomonadati</taxon>
        <taxon>Pseudomonadota</taxon>
        <taxon>Gammaproteobacteria</taxon>
        <taxon>Alteromonadales</taxon>
        <taxon>Moritellaceae</taxon>
        <taxon>Moritella</taxon>
    </lineage>
</organism>
<dbReference type="AlphaFoldDB" id="A0A330LVZ7"/>